<feature type="transmembrane region" description="Helical" evidence="1">
    <location>
        <begin position="49"/>
        <end position="66"/>
    </location>
</feature>
<keyword evidence="1" id="KW-0812">Transmembrane</keyword>
<name>A0ABP8EPJ7_9MICO</name>
<evidence type="ECO:0000313" key="2">
    <source>
        <dbReference type="EMBL" id="GAA4285613.1"/>
    </source>
</evidence>
<protein>
    <submittedName>
        <fullName evidence="2">Uncharacterized protein</fullName>
    </submittedName>
</protein>
<keyword evidence="3" id="KW-1185">Reference proteome</keyword>
<evidence type="ECO:0000313" key="3">
    <source>
        <dbReference type="Proteomes" id="UP001501586"/>
    </source>
</evidence>
<proteinExistence type="predicted"/>
<reference evidence="3" key="1">
    <citation type="journal article" date="2019" name="Int. J. Syst. Evol. Microbiol.">
        <title>The Global Catalogue of Microorganisms (GCM) 10K type strain sequencing project: providing services to taxonomists for standard genome sequencing and annotation.</title>
        <authorList>
            <consortium name="The Broad Institute Genomics Platform"/>
            <consortium name="The Broad Institute Genome Sequencing Center for Infectious Disease"/>
            <person name="Wu L."/>
            <person name="Ma J."/>
        </authorList>
    </citation>
    <scope>NUCLEOTIDE SEQUENCE [LARGE SCALE GENOMIC DNA]</scope>
    <source>
        <strain evidence="3">JCM 17458</strain>
    </source>
</reference>
<organism evidence="2 3">
    <name type="scientific">Brevibacterium daeguense</name>
    <dbReference type="NCBI Taxonomy" id="909936"/>
    <lineage>
        <taxon>Bacteria</taxon>
        <taxon>Bacillati</taxon>
        <taxon>Actinomycetota</taxon>
        <taxon>Actinomycetes</taxon>
        <taxon>Micrococcales</taxon>
        <taxon>Brevibacteriaceae</taxon>
        <taxon>Brevibacterium</taxon>
    </lineage>
</organism>
<keyword evidence="1" id="KW-0472">Membrane</keyword>
<gene>
    <name evidence="2" type="ORF">GCM10022261_31440</name>
</gene>
<sequence length="107" mass="10808">MAISRSERATATGLLFVSTFQSLLASGAPWGRAAYGGTTDGVLPGRLRVISAVAALGYGTGAILVLRGSGSPRNRARAFTALSAFMGLGVIVNGASRSPSNAPSGRR</sequence>
<dbReference type="Proteomes" id="UP001501586">
    <property type="component" value="Unassembled WGS sequence"/>
</dbReference>
<evidence type="ECO:0000256" key="1">
    <source>
        <dbReference type="SAM" id="Phobius"/>
    </source>
</evidence>
<feature type="transmembrane region" description="Helical" evidence="1">
    <location>
        <begin position="78"/>
        <end position="96"/>
    </location>
</feature>
<comment type="caution">
    <text evidence="2">The sequence shown here is derived from an EMBL/GenBank/DDBJ whole genome shotgun (WGS) entry which is preliminary data.</text>
</comment>
<dbReference type="EMBL" id="BAABAZ010000013">
    <property type="protein sequence ID" value="GAA4285613.1"/>
    <property type="molecule type" value="Genomic_DNA"/>
</dbReference>
<dbReference type="RefSeq" id="WP_236866766.1">
    <property type="nucleotide sequence ID" value="NZ_BAABAZ010000013.1"/>
</dbReference>
<accession>A0ABP8EPJ7</accession>
<keyword evidence="1" id="KW-1133">Transmembrane helix</keyword>